<name>A0A090R8X0_9GAMM</name>
<comment type="caution">
    <text evidence="3">The sequence shown here is derived from an EMBL/GenBank/DDBJ whole genome shotgun (WGS) entry which is preliminary data.</text>
</comment>
<dbReference type="EMBL" id="BBMN01000003">
    <property type="protein sequence ID" value="GAL04037.1"/>
    <property type="molecule type" value="Genomic_DNA"/>
</dbReference>
<dbReference type="STRING" id="754436.JCM19237_2188"/>
<feature type="transmembrane region" description="Helical" evidence="2">
    <location>
        <begin position="30"/>
        <end position="52"/>
    </location>
</feature>
<keyword evidence="2" id="KW-0472">Membrane</keyword>
<sequence>MERDKPNRRGTANRPASAAKPTSTLSKVAGMGYGLTIMVIVLFMASGVMSHLH</sequence>
<proteinExistence type="predicted"/>
<keyword evidence="2" id="KW-1133">Transmembrane helix</keyword>
<dbReference type="AlphaFoldDB" id="A0A090R8X0"/>
<accession>A0A090R8X0</accession>
<protein>
    <submittedName>
        <fullName evidence="3">Uncharacterized protein</fullName>
    </submittedName>
</protein>
<reference evidence="3 4" key="1">
    <citation type="journal article" date="2014" name="Genome Announc.">
        <title>Draft Genome Sequences of Two Vibrionaceae Species, Vibrio ponticus C121 and Photobacterium aphoticum C119, Isolated as Coral Reef Microbiota.</title>
        <authorList>
            <person name="Al-saari N."/>
            <person name="Meirelles P.M."/>
            <person name="Mino S."/>
            <person name="Suda W."/>
            <person name="Oshima K."/>
            <person name="Hattori M."/>
            <person name="Ohkuma M."/>
            <person name="Thompson F.L."/>
            <person name="Gomez-Gil B."/>
            <person name="Sawabe T."/>
            <person name="Sawabe T."/>
        </authorList>
    </citation>
    <scope>NUCLEOTIDE SEQUENCE [LARGE SCALE GENOMIC DNA]</scope>
    <source>
        <strain evidence="3 4">JCM 19237</strain>
    </source>
</reference>
<dbReference type="Proteomes" id="UP000029227">
    <property type="component" value="Unassembled WGS sequence"/>
</dbReference>
<organism evidence="3 4">
    <name type="scientific">Photobacterium aphoticum</name>
    <dbReference type="NCBI Taxonomy" id="754436"/>
    <lineage>
        <taxon>Bacteria</taxon>
        <taxon>Pseudomonadati</taxon>
        <taxon>Pseudomonadota</taxon>
        <taxon>Gammaproteobacteria</taxon>
        <taxon>Vibrionales</taxon>
        <taxon>Vibrionaceae</taxon>
        <taxon>Photobacterium</taxon>
    </lineage>
</organism>
<gene>
    <name evidence="3" type="ORF">JCM19237_2188</name>
</gene>
<feature type="region of interest" description="Disordered" evidence="1">
    <location>
        <begin position="1"/>
        <end position="23"/>
    </location>
</feature>
<keyword evidence="2" id="KW-0812">Transmembrane</keyword>
<evidence type="ECO:0000313" key="4">
    <source>
        <dbReference type="Proteomes" id="UP000029227"/>
    </source>
</evidence>
<evidence type="ECO:0000256" key="1">
    <source>
        <dbReference type="SAM" id="MobiDB-lite"/>
    </source>
</evidence>
<evidence type="ECO:0000256" key="2">
    <source>
        <dbReference type="SAM" id="Phobius"/>
    </source>
</evidence>
<evidence type="ECO:0000313" key="3">
    <source>
        <dbReference type="EMBL" id="GAL04037.1"/>
    </source>
</evidence>